<evidence type="ECO:0000256" key="6">
    <source>
        <dbReference type="SAM" id="Phobius"/>
    </source>
</evidence>
<protein>
    <submittedName>
        <fullName evidence="8">Phosphate:Na+ symporter</fullName>
    </submittedName>
</protein>
<dbReference type="EMBL" id="LT838272">
    <property type="protein sequence ID" value="SMB97424.1"/>
    <property type="molecule type" value="Genomic_DNA"/>
</dbReference>
<evidence type="ECO:0000256" key="4">
    <source>
        <dbReference type="ARBA" id="ARBA00022989"/>
    </source>
</evidence>
<dbReference type="NCBIfam" id="NF037997">
    <property type="entry name" value="Na_Pi_symport"/>
    <property type="match status" value="1"/>
</dbReference>
<evidence type="ECO:0000256" key="3">
    <source>
        <dbReference type="ARBA" id="ARBA00022692"/>
    </source>
</evidence>
<evidence type="ECO:0000313" key="9">
    <source>
        <dbReference type="Proteomes" id="UP000192569"/>
    </source>
</evidence>
<gene>
    <name evidence="8" type="ORF">SAMN00808754_1848</name>
</gene>
<keyword evidence="2" id="KW-1003">Cell membrane</keyword>
<dbReference type="NCBIfam" id="TIGR00704">
    <property type="entry name" value="NaPi_cotrn_rel"/>
    <property type="match status" value="1"/>
</dbReference>
<keyword evidence="9" id="KW-1185">Reference proteome</keyword>
<dbReference type="RefSeq" id="WP_084665442.1">
    <property type="nucleotide sequence ID" value="NZ_LT838272.1"/>
</dbReference>
<feature type="transmembrane region" description="Helical" evidence="6">
    <location>
        <begin position="135"/>
        <end position="153"/>
    </location>
</feature>
<feature type="transmembrane region" description="Helical" evidence="6">
    <location>
        <begin position="47"/>
        <end position="71"/>
    </location>
</feature>
<feature type="transmembrane region" description="Helical" evidence="6">
    <location>
        <begin position="211"/>
        <end position="232"/>
    </location>
</feature>
<dbReference type="Pfam" id="PF02690">
    <property type="entry name" value="Na_Pi_cotrans"/>
    <property type="match status" value="2"/>
</dbReference>
<feature type="transmembrane region" description="Helical" evidence="6">
    <location>
        <begin position="83"/>
        <end position="102"/>
    </location>
</feature>
<evidence type="ECO:0000256" key="5">
    <source>
        <dbReference type="ARBA" id="ARBA00023136"/>
    </source>
</evidence>
<keyword evidence="5 6" id="KW-0472">Membrane</keyword>
<dbReference type="SUPFAM" id="SSF109755">
    <property type="entry name" value="PhoU-like"/>
    <property type="match status" value="1"/>
</dbReference>
<dbReference type="AlphaFoldDB" id="A0A1W1VX06"/>
<evidence type="ECO:0000259" key="7">
    <source>
        <dbReference type="Pfam" id="PF01895"/>
    </source>
</evidence>
<evidence type="ECO:0000256" key="1">
    <source>
        <dbReference type="ARBA" id="ARBA00004651"/>
    </source>
</evidence>
<dbReference type="GO" id="GO:0005436">
    <property type="term" value="F:sodium:phosphate symporter activity"/>
    <property type="evidence" value="ECO:0007669"/>
    <property type="project" value="InterPro"/>
</dbReference>
<dbReference type="GO" id="GO:0044341">
    <property type="term" value="P:sodium-dependent phosphate transport"/>
    <property type="evidence" value="ECO:0007669"/>
    <property type="project" value="InterPro"/>
</dbReference>
<proteinExistence type="predicted"/>
<dbReference type="Gene3D" id="1.20.58.220">
    <property type="entry name" value="Phosphate transport system protein phou homolog 2, domain 2"/>
    <property type="match status" value="1"/>
</dbReference>
<feature type="transmembrane region" description="Helical" evidence="6">
    <location>
        <begin position="173"/>
        <end position="199"/>
    </location>
</feature>
<dbReference type="STRING" id="698762.SAMN00808754_1848"/>
<dbReference type="Pfam" id="PF01895">
    <property type="entry name" value="PhoU"/>
    <property type="match status" value="2"/>
</dbReference>
<feature type="domain" description="PhoU" evidence="7">
    <location>
        <begin position="338"/>
        <end position="423"/>
    </location>
</feature>
<keyword evidence="4 6" id="KW-1133">Transmembrane helix</keyword>
<accession>A0A1W1VX06</accession>
<organism evidence="8 9">
    <name type="scientific">Thermanaeromonas toyohensis ToBE</name>
    <dbReference type="NCBI Taxonomy" id="698762"/>
    <lineage>
        <taxon>Bacteria</taxon>
        <taxon>Bacillati</taxon>
        <taxon>Bacillota</taxon>
        <taxon>Clostridia</taxon>
        <taxon>Neomoorellales</taxon>
        <taxon>Neomoorellaceae</taxon>
        <taxon>Thermanaeromonas</taxon>
    </lineage>
</organism>
<sequence>MFPAVTSLTGGLGLFLLGMHLISEGLQKAAAREVQQILAKVTSNRVYGMLTGIIVTILLQTSAVTTVLLVSLVNAGLMSLSQALGVILGAAIGSTFTAQLVALRLSDYSLWALVLGLLPYLFSKRFRWKHLGEALVGFGLIFYGAALMGEAAVPLRSSSGFISLINHLSAQPWLMVVISTMFTALIQASAATVVVAMALASQGGLTLPGALAMVLGANLGTTATALLCSLPLSRAAKRVALAHFIFKLGGVLIFLPFLPFYTCLVRITSLDVARQVANGHTLFNIINMLIFLPFTPWIGKLTERLLPDIKEEKLARYLDPSALEVPEIAFTNVMRELMRMAEIIKKEMFTRVMLPLAEREIEVLAKLKEVDSVLDYLYQAIAKYLVRIPEENLTEEQLILKIKLLYIANDLEHVGDVLVEMAHQWRKIETSGLEFSREGQIELQEMFQKVKDNFNAAIEAFVANDEIAAAQIVRRHPEILRLEKDLRCSHFKRLQQENRLSLETTSVHMELINQFLRLNFHNVSIAQAVMGII</sequence>
<feature type="domain" description="PhoU" evidence="7">
    <location>
        <begin position="443"/>
        <end position="529"/>
    </location>
</feature>
<dbReference type="PANTHER" id="PTHR10010:SF46">
    <property type="entry name" value="SODIUM-DEPENDENT PHOSPHATE TRANSPORT PROTEIN 2B"/>
    <property type="match status" value="1"/>
</dbReference>
<evidence type="ECO:0000313" key="8">
    <source>
        <dbReference type="EMBL" id="SMB97424.1"/>
    </source>
</evidence>
<evidence type="ECO:0000256" key="2">
    <source>
        <dbReference type="ARBA" id="ARBA00022475"/>
    </source>
</evidence>
<dbReference type="InterPro" id="IPR003841">
    <property type="entry name" value="Na/Pi_transpt"/>
</dbReference>
<dbReference type="PANTHER" id="PTHR10010">
    <property type="entry name" value="SOLUTE CARRIER FAMILY 34 SODIUM PHOSPHATE , MEMBER 2-RELATED"/>
    <property type="match status" value="1"/>
</dbReference>
<comment type="subcellular location">
    <subcellularLocation>
        <location evidence="1">Cell membrane</location>
        <topology evidence="1">Multi-pass membrane protein</topology>
    </subcellularLocation>
</comment>
<keyword evidence="3 6" id="KW-0812">Transmembrane</keyword>
<feature type="transmembrane region" description="Helical" evidence="6">
    <location>
        <begin position="276"/>
        <end position="298"/>
    </location>
</feature>
<dbReference type="GO" id="GO:0005886">
    <property type="term" value="C:plasma membrane"/>
    <property type="evidence" value="ECO:0007669"/>
    <property type="project" value="UniProtKB-SubCell"/>
</dbReference>
<reference evidence="8 9" key="1">
    <citation type="submission" date="2017-04" db="EMBL/GenBank/DDBJ databases">
        <authorList>
            <person name="Afonso C.L."/>
            <person name="Miller P.J."/>
            <person name="Scott M.A."/>
            <person name="Spackman E."/>
            <person name="Goraichik I."/>
            <person name="Dimitrov K.M."/>
            <person name="Suarez D.L."/>
            <person name="Swayne D.E."/>
        </authorList>
    </citation>
    <scope>NUCLEOTIDE SEQUENCE [LARGE SCALE GENOMIC DNA]</scope>
    <source>
        <strain evidence="8 9">ToBE</strain>
    </source>
</reference>
<feature type="transmembrane region" description="Helical" evidence="6">
    <location>
        <begin position="244"/>
        <end position="264"/>
    </location>
</feature>
<dbReference type="Proteomes" id="UP000192569">
    <property type="component" value="Chromosome I"/>
</dbReference>
<dbReference type="InterPro" id="IPR038078">
    <property type="entry name" value="PhoU-like_sf"/>
</dbReference>
<dbReference type="InterPro" id="IPR026022">
    <property type="entry name" value="PhoU_dom"/>
</dbReference>
<dbReference type="OrthoDB" id="9763003at2"/>
<dbReference type="InterPro" id="IPR004633">
    <property type="entry name" value="NaPi_cotrn-rel/YqeW-like"/>
</dbReference>
<name>A0A1W1VX06_9FIRM</name>